<dbReference type="Gene3D" id="3.30.300.20">
    <property type="match status" value="1"/>
</dbReference>
<gene>
    <name evidence="2 3" type="primary">rbfA</name>
    <name evidence="3" type="ORF">UDIV_6990</name>
</gene>
<dbReference type="eggNOG" id="COG0858">
    <property type="taxonomic scope" value="Bacteria"/>
</dbReference>
<comment type="subcellular location">
    <subcellularLocation>
        <location evidence="2">Cytoplasm</location>
    </subcellularLocation>
</comment>
<dbReference type="GO" id="GO:0043024">
    <property type="term" value="F:ribosomal small subunit binding"/>
    <property type="evidence" value="ECO:0007669"/>
    <property type="project" value="TreeGrafter"/>
</dbReference>
<dbReference type="AlphaFoldDB" id="A0A084EW89"/>
<dbReference type="InterPro" id="IPR023799">
    <property type="entry name" value="RbfA_dom_sf"/>
</dbReference>
<accession>A0A084EW89</accession>
<reference evidence="3 4" key="1">
    <citation type="submission" date="2014-02" db="EMBL/GenBank/DDBJ databases">
        <title>Genome sequence of Ureaplasma diversum strain 246.</title>
        <authorList>
            <person name="Sirand-Pugnet P."/>
            <person name="Breton M."/>
            <person name="Dordet-Frisoni E."/>
            <person name="Baranowski E."/>
            <person name="Barre A."/>
            <person name="Couture C."/>
            <person name="Dupuy V."/>
            <person name="Gaurivaud P."/>
            <person name="Jacob D."/>
            <person name="Lemaitre C."/>
            <person name="Manso-Silvan L."/>
            <person name="Nikolski M."/>
            <person name="Nouvel L.-X."/>
            <person name="Poumarat F."/>
            <person name="Tardy F."/>
            <person name="Thebault P."/>
            <person name="Theil S."/>
            <person name="Citti C."/>
            <person name="Thiaucourt F."/>
            <person name="Blanchard A."/>
        </authorList>
    </citation>
    <scope>NUCLEOTIDE SEQUENCE [LARGE SCALE GENOMIC DNA]</scope>
    <source>
        <strain evidence="3 4">NCTC 246</strain>
    </source>
</reference>
<keyword evidence="2" id="KW-0963">Cytoplasm</keyword>
<comment type="caution">
    <text evidence="3">The sequence shown here is derived from an EMBL/GenBank/DDBJ whole genome shotgun (WGS) entry which is preliminary data.</text>
</comment>
<dbReference type="SUPFAM" id="SSF89919">
    <property type="entry name" value="Ribosome-binding factor A, RbfA"/>
    <property type="match status" value="1"/>
</dbReference>
<dbReference type="PANTHER" id="PTHR33515:SF1">
    <property type="entry name" value="RIBOSOME-BINDING FACTOR A, CHLOROPLASTIC-RELATED"/>
    <property type="match status" value="1"/>
</dbReference>
<evidence type="ECO:0000256" key="1">
    <source>
        <dbReference type="ARBA" id="ARBA00022517"/>
    </source>
</evidence>
<comment type="function">
    <text evidence="2">One of several proteins that assist in the late maturation steps of the functional core of the 30S ribosomal subunit. Associates with free 30S ribosomal subunits (but not with 30S subunits that are part of 70S ribosomes or polysomes). Required for efficient processing of 16S rRNA. May interact with the 5'-terminal helix region of 16S rRNA.</text>
</comment>
<protein>
    <recommendedName>
        <fullName evidence="2">Ribosome-binding factor A</fullName>
    </recommendedName>
</protein>
<dbReference type="HAMAP" id="MF_00003">
    <property type="entry name" value="RbfA"/>
    <property type="match status" value="1"/>
</dbReference>
<dbReference type="InterPro" id="IPR015946">
    <property type="entry name" value="KH_dom-like_a/b"/>
</dbReference>
<dbReference type="RefSeq" id="WP_038103596.1">
    <property type="nucleotide sequence ID" value="NZ_JFDP01000088.1"/>
</dbReference>
<name>A0A084EW89_9BACT</name>
<proteinExistence type="inferred from homology"/>
<dbReference type="Pfam" id="PF02033">
    <property type="entry name" value="RBFA"/>
    <property type="match status" value="1"/>
</dbReference>
<dbReference type="InterPro" id="IPR000238">
    <property type="entry name" value="RbfA"/>
</dbReference>
<dbReference type="OrthoDB" id="384689at2"/>
<organism evidence="3 4">
    <name type="scientific">Ureaplasma diversum NCTC 246</name>
    <dbReference type="NCBI Taxonomy" id="1188241"/>
    <lineage>
        <taxon>Bacteria</taxon>
        <taxon>Bacillati</taxon>
        <taxon>Mycoplasmatota</taxon>
        <taxon>Mycoplasmoidales</taxon>
        <taxon>Mycoplasmoidaceae</taxon>
        <taxon>Ureaplasma</taxon>
    </lineage>
</organism>
<evidence type="ECO:0000256" key="2">
    <source>
        <dbReference type="HAMAP-Rule" id="MF_00003"/>
    </source>
</evidence>
<evidence type="ECO:0000313" key="3">
    <source>
        <dbReference type="EMBL" id="KEZ22231.1"/>
    </source>
</evidence>
<dbReference type="GO" id="GO:0005829">
    <property type="term" value="C:cytosol"/>
    <property type="evidence" value="ECO:0007669"/>
    <property type="project" value="TreeGrafter"/>
</dbReference>
<keyword evidence="4" id="KW-1185">Reference proteome</keyword>
<keyword evidence="1 2" id="KW-0690">Ribosome biogenesis</keyword>
<dbReference type="PANTHER" id="PTHR33515">
    <property type="entry name" value="RIBOSOME-BINDING FACTOR A, CHLOROPLASTIC-RELATED"/>
    <property type="match status" value="1"/>
</dbReference>
<dbReference type="NCBIfam" id="TIGR00082">
    <property type="entry name" value="rbfA"/>
    <property type="match status" value="1"/>
</dbReference>
<sequence length="119" mass="13491">MASEVKIGRLESLILQTLNETILKEVRDPIAKNARVTAVRLSNDLSVAKIFLDTRIRSTMPDVLVAINKVSGLLRSKLSQVWSAHKLPELRFVSDETIDYAQKIDALFKKIKDDEEQNK</sequence>
<comment type="subunit">
    <text evidence="2">Monomer. Binds 30S ribosomal subunits, but not 50S ribosomal subunits or 70S ribosomes.</text>
</comment>
<dbReference type="Proteomes" id="UP000028537">
    <property type="component" value="Unassembled WGS sequence"/>
</dbReference>
<comment type="similarity">
    <text evidence="2">Belongs to the RbfA family.</text>
</comment>
<dbReference type="GO" id="GO:0030490">
    <property type="term" value="P:maturation of SSU-rRNA"/>
    <property type="evidence" value="ECO:0007669"/>
    <property type="project" value="UniProtKB-UniRule"/>
</dbReference>
<evidence type="ECO:0000313" key="4">
    <source>
        <dbReference type="Proteomes" id="UP000028537"/>
    </source>
</evidence>
<dbReference type="EMBL" id="JFDP01000088">
    <property type="protein sequence ID" value="KEZ22231.1"/>
    <property type="molecule type" value="Genomic_DNA"/>
</dbReference>